<evidence type="ECO:0000256" key="6">
    <source>
        <dbReference type="ARBA" id="ARBA00022643"/>
    </source>
</evidence>
<proteinExistence type="inferred from homology"/>
<comment type="function">
    <text evidence="11">Catalyzes the anti-1,4-elimination of the C-3 phosphate and the C-6 proR hydrogen from 5-enolpyruvylshikimate-3-phosphate (EPSP) to yield chorismate, which is the branch point compound that serves as the starting substrate for the three terminal pathways of aromatic amino acid biosynthesis. This reaction introduces a second double bond into the aromatic ring system.</text>
</comment>
<dbReference type="GO" id="GO:0009423">
    <property type="term" value="P:chorismate biosynthetic process"/>
    <property type="evidence" value="ECO:0007669"/>
    <property type="project" value="UniProtKB-UniRule"/>
</dbReference>
<feature type="binding site" evidence="11">
    <location>
        <position position="352"/>
    </location>
    <ligand>
        <name>FMN</name>
        <dbReference type="ChEBI" id="CHEBI:58210"/>
    </ligand>
</feature>
<feature type="binding site" evidence="11">
    <location>
        <position position="40"/>
    </location>
    <ligand>
        <name>NADP(+)</name>
        <dbReference type="ChEBI" id="CHEBI:58349"/>
    </ligand>
</feature>
<dbReference type="SUPFAM" id="SSF103263">
    <property type="entry name" value="Chorismate synthase, AroC"/>
    <property type="match status" value="1"/>
</dbReference>
<dbReference type="GO" id="GO:0009073">
    <property type="term" value="P:aromatic amino acid family biosynthetic process"/>
    <property type="evidence" value="ECO:0007669"/>
    <property type="project" value="UniProtKB-KW"/>
</dbReference>
<feature type="binding site" evidence="11">
    <location>
        <position position="311"/>
    </location>
    <ligand>
        <name>FMN</name>
        <dbReference type="ChEBI" id="CHEBI:58210"/>
    </ligand>
</feature>
<dbReference type="GO" id="GO:0005829">
    <property type="term" value="C:cytosol"/>
    <property type="evidence" value="ECO:0007669"/>
    <property type="project" value="TreeGrafter"/>
</dbReference>
<sequence>MLRWMTAGESHGEALTALMEGAPAGVAITSARIGSALARRRLGHGRGARQRFERDELSIIGGIRHGLTIGSPIALRIGNSEWPKWRTVMSADPVPAEDLLIDAGTGDEREIARNRPLTRPRPGHADLPGALKYDLPDARPVLERASARETAARVALGAVAEAILEQIAGIRLVSHVVRIGEVRLPAGAPTPTPEDVERLDADPVRCVDPATSAAMVECIDAARKDGDTLGGVVEVIATGVPIGLGTHTVAASRLDARLAGELMSIQAVKGVEIGDGFETAGLPGSQAHDEILALADGAVTRASNRAGGIEGGMSNGSPIRVRAAYKPISTVPRALRSVDLATGEPATGLHQRSDTTAVVPGAVIAQAATALVLAQALLDKTGGDSVTECAGNLRAYTERIAERTHWTA</sequence>
<evidence type="ECO:0000256" key="8">
    <source>
        <dbReference type="ARBA" id="ARBA00022857"/>
    </source>
</evidence>
<evidence type="ECO:0000256" key="10">
    <source>
        <dbReference type="ARBA" id="ARBA00023239"/>
    </source>
</evidence>
<dbReference type="PANTHER" id="PTHR21085">
    <property type="entry name" value="CHORISMATE SYNTHASE"/>
    <property type="match status" value="1"/>
</dbReference>
<comment type="subunit">
    <text evidence="11">Homotetramer.</text>
</comment>
<dbReference type="RefSeq" id="WP_080463391.1">
    <property type="nucleotide sequence ID" value="NZ_BMNJ01000003.1"/>
</dbReference>
<dbReference type="EMBL" id="BMNJ01000003">
    <property type="protein sequence ID" value="GGO97971.1"/>
    <property type="molecule type" value="Genomic_DNA"/>
</dbReference>
<dbReference type="OrthoDB" id="9771806at2"/>
<dbReference type="KEGG" id="actp:B6G06_04270"/>
<evidence type="ECO:0000256" key="5">
    <source>
        <dbReference type="ARBA" id="ARBA00022630"/>
    </source>
</evidence>
<dbReference type="CDD" id="cd07304">
    <property type="entry name" value="Chorismate_synthase"/>
    <property type="match status" value="1"/>
</dbReference>
<feature type="binding site" evidence="11">
    <location>
        <begin position="266"/>
        <end position="267"/>
    </location>
    <ligand>
        <name>FMN</name>
        <dbReference type="ChEBI" id="CHEBI:58210"/>
    </ligand>
</feature>
<keyword evidence="4 11" id="KW-0028">Amino-acid biosynthesis</keyword>
<dbReference type="HAMAP" id="MF_00300">
    <property type="entry name" value="Chorismate_synth"/>
    <property type="match status" value="1"/>
</dbReference>
<comment type="pathway">
    <text evidence="1 11 12">Metabolic intermediate biosynthesis; chorismate biosynthesis; chorismate from D-erythrose 4-phosphate and phosphoenolpyruvate: step 7/7.</text>
</comment>
<dbReference type="GO" id="GO:0010181">
    <property type="term" value="F:FMN binding"/>
    <property type="evidence" value="ECO:0007669"/>
    <property type="project" value="TreeGrafter"/>
</dbReference>
<dbReference type="UniPathway" id="UPA00053">
    <property type="reaction ID" value="UER00090"/>
</dbReference>
<keyword evidence="10 11" id="KW-0456">Lyase</keyword>
<dbReference type="AlphaFoldDB" id="A0A8H9H939"/>
<dbReference type="NCBIfam" id="TIGR00033">
    <property type="entry name" value="aroC"/>
    <property type="match status" value="1"/>
</dbReference>
<reference evidence="13" key="2">
    <citation type="submission" date="2020-09" db="EMBL/GenBank/DDBJ databases">
        <authorList>
            <person name="Sun Q."/>
            <person name="Zhou Y."/>
        </authorList>
    </citation>
    <scope>NUCLEOTIDE SEQUENCE</scope>
    <source>
        <strain evidence="13">CGMCC 4.7372</strain>
    </source>
</reference>
<organism evidence="13 14">
    <name type="scientific">Actinomyces gaoshouyii</name>
    <dbReference type="NCBI Taxonomy" id="1960083"/>
    <lineage>
        <taxon>Bacteria</taxon>
        <taxon>Bacillati</taxon>
        <taxon>Actinomycetota</taxon>
        <taxon>Actinomycetes</taxon>
        <taxon>Actinomycetales</taxon>
        <taxon>Actinomycetaceae</taxon>
        <taxon>Actinomyces</taxon>
    </lineage>
</organism>
<keyword evidence="14" id="KW-1185">Reference proteome</keyword>
<evidence type="ECO:0000313" key="13">
    <source>
        <dbReference type="EMBL" id="GGO97971.1"/>
    </source>
</evidence>
<accession>A0A8H9H939</accession>
<evidence type="ECO:0000256" key="3">
    <source>
        <dbReference type="ARBA" id="ARBA00013036"/>
    </source>
</evidence>
<evidence type="ECO:0000256" key="1">
    <source>
        <dbReference type="ARBA" id="ARBA00005044"/>
    </source>
</evidence>
<evidence type="ECO:0000256" key="11">
    <source>
        <dbReference type="HAMAP-Rule" id="MF_00300"/>
    </source>
</evidence>
<feature type="binding site" evidence="11">
    <location>
        <begin position="326"/>
        <end position="330"/>
    </location>
    <ligand>
        <name>FMN</name>
        <dbReference type="ChEBI" id="CHEBI:58210"/>
    </ligand>
</feature>
<comment type="cofactor">
    <cofactor evidence="11 12">
        <name>FMNH2</name>
        <dbReference type="ChEBI" id="CHEBI:57618"/>
    </cofactor>
    <text evidence="11 12">Reduced FMN (FMNH(2)).</text>
</comment>
<evidence type="ECO:0000256" key="2">
    <source>
        <dbReference type="ARBA" id="ARBA00008014"/>
    </source>
</evidence>
<comment type="similarity">
    <text evidence="2 11 12">Belongs to the chorismate synthase family.</text>
</comment>
<keyword evidence="8 11" id="KW-0521">NADP</keyword>
<dbReference type="NCBIfam" id="NF003793">
    <property type="entry name" value="PRK05382.1"/>
    <property type="match status" value="1"/>
</dbReference>
<dbReference type="Gene3D" id="3.60.150.10">
    <property type="entry name" value="Chorismate synthase AroC"/>
    <property type="match status" value="1"/>
</dbReference>
<name>A0A8H9H939_9ACTO</name>
<keyword evidence="6 11" id="KW-0288">FMN</keyword>
<evidence type="ECO:0000256" key="9">
    <source>
        <dbReference type="ARBA" id="ARBA00023141"/>
    </source>
</evidence>
<keyword evidence="9 11" id="KW-0057">Aromatic amino acid biosynthesis</keyword>
<reference evidence="13" key="1">
    <citation type="journal article" date="2014" name="Int. J. Syst. Evol. Microbiol.">
        <title>Complete genome sequence of Corynebacterium casei LMG S-19264T (=DSM 44701T), isolated from a smear-ripened cheese.</title>
        <authorList>
            <consortium name="US DOE Joint Genome Institute (JGI-PGF)"/>
            <person name="Walter F."/>
            <person name="Albersmeier A."/>
            <person name="Kalinowski J."/>
            <person name="Ruckert C."/>
        </authorList>
    </citation>
    <scope>NUCLEOTIDE SEQUENCE</scope>
    <source>
        <strain evidence="13">CGMCC 4.7372</strain>
    </source>
</reference>
<dbReference type="InterPro" id="IPR020541">
    <property type="entry name" value="Chorismate_synthase_CS"/>
</dbReference>
<comment type="caution">
    <text evidence="13">The sequence shown here is derived from an EMBL/GenBank/DDBJ whole genome shotgun (WGS) entry which is preliminary data.</text>
</comment>
<dbReference type="GO" id="GO:0008652">
    <property type="term" value="P:amino acid biosynthetic process"/>
    <property type="evidence" value="ECO:0007669"/>
    <property type="project" value="UniProtKB-KW"/>
</dbReference>
<dbReference type="InterPro" id="IPR000453">
    <property type="entry name" value="Chorismate_synth"/>
</dbReference>
<feature type="binding site" evidence="11">
    <location>
        <begin position="144"/>
        <end position="146"/>
    </location>
    <ligand>
        <name>FMN</name>
        <dbReference type="ChEBI" id="CHEBI:58210"/>
    </ligand>
</feature>
<dbReference type="Proteomes" id="UP000614239">
    <property type="component" value="Unassembled WGS sequence"/>
</dbReference>
<evidence type="ECO:0000256" key="4">
    <source>
        <dbReference type="ARBA" id="ARBA00022605"/>
    </source>
</evidence>
<dbReference type="PROSITE" id="PS00788">
    <property type="entry name" value="CHORISMATE_SYNTHASE_2"/>
    <property type="match status" value="1"/>
</dbReference>
<dbReference type="GO" id="GO:0004107">
    <property type="term" value="F:chorismate synthase activity"/>
    <property type="evidence" value="ECO:0007669"/>
    <property type="project" value="UniProtKB-UniRule"/>
</dbReference>
<keyword evidence="5 11" id="KW-0285">Flavoprotein</keyword>
<dbReference type="EC" id="4.2.3.5" evidence="3 11"/>
<keyword evidence="7 11" id="KW-0274">FAD</keyword>
<dbReference type="InterPro" id="IPR035904">
    <property type="entry name" value="Chorismate_synth_AroC_sf"/>
</dbReference>
<comment type="catalytic activity">
    <reaction evidence="11 12">
        <text>5-O-(1-carboxyvinyl)-3-phosphoshikimate = chorismate + phosphate</text>
        <dbReference type="Rhea" id="RHEA:21020"/>
        <dbReference type="ChEBI" id="CHEBI:29748"/>
        <dbReference type="ChEBI" id="CHEBI:43474"/>
        <dbReference type="ChEBI" id="CHEBI:57701"/>
        <dbReference type="EC" id="4.2.3.5"/>
    </reaction>
</comment>
<evidence type="ECO:0000313" key="14">
    <source>
        <dbReference type="Proteomes" id="UP000614239"/>
    </source>
</evidence>
<feature type="binding site" evidence="11">
    <location>
        <position position="46"/>
    </location>
    <ligand>
        <name>NADP(+)</name>
        <dbReference type="ChEBI" id="CHEBI:58349"/>
    </ligand>
</feature>
<evidence type="ECO:0000256" key="12">
    <source>
        <dbReference type="RuleBase" id="RU000605"/>
    </source>
</evidence>
<gene>
    <name evidence="11 13" type="primary">aroC</name>
    <name evidence="13" type="ORF">GCM10011612_11790</name>
</gene>
<dbReference type="FunFam" id="3.60.150.10:FF:000002">
    <property type="entry name" value="Chorismate synthase"/>
    <property type="match status" value="1"/>
</dbReference>
<dbReference type="PANTHER" id="PTHR21085:SF0">
    <property type="entry name" value="CHORISMATE SYNTHASE"/>
    <property type="match status" value="1"/>
</dbReference>
<protein>
    <recommendedName>
        <fullName evidence="3 11">Chorismate synthase</fullName>
        <shortName evidence="11">CS</shortName>
        <ecNumber evidence="3 11">4.2.3.5</ecNumber>
    </recommendedName>
    <alternativeName>
        <fullName evidence="11">5-enolpyruvylshikimate-3-phosphate phospholyase</fullName>
    </alternativeName>
</protein>
<dbReference type="PROSITE" id="PS00787">
    <property type="entry name" value="CHORISMATE_SYNTHASE_1"/>
    <property type="match status" value="1"/>
</dbReference>
<evidence type="ECO:0000256" key="7">
    <source>
        <dbReference type="ARBA" id="ARBA00022827"/>
    </source>
</evidence>
<dbReference type="PIRSF" id="PIRSF001456">
    <property type="entry name" value="Chorismate_synth"/>
    <property type="match status" value="1"/>
</dbReference>
<dbReference type="Pfam" id="PF01264">
    <property type="entry name" value="Chorismate_synt"/>
    <property type="match status" value="1"/>
</dbReference>